<accession>A0A6M1PCM8</accession>
<dbReference type="EMBL" id="JAAKGU010000001">
    <property type="protein sequence ID" value="NGM80977.1"/>
    <property type="molecule type" value="Genomic_DNA"/>
</dbReference>
<dbReference type="InterPro" id="IPR036249">
    <property type="entry name" value="Thioredoxin-like_sf"/>
</dbReference>
<evidence type="ECO:0000259" key="1">
    <source>
        <dbReference type="Pfam" id="PF01323"/>
    </source>
</evidence>
<sequence length="84" mass="9098">MNPPAKDGHKPTCSNSSIGGINYERFEQDLKSQTYMLDVKEDFKTAGSYGVNGTPKFMVNDVLLKDSLEEALTGAIDKQLAGGN</sequence>
<evidence type="ECO:0000313" key="3">
    <source>
        <dbReference type="Proteomes" id="UP000480151"/>
    </source>
</evidence>
<dbReference type="Proteomes" id="UP000480151">
    <property type="component" value="Unassembled WGS sequence"/>
</dbReference>
<keyword evidence="3" id="KW-1185">Reference proteome</keyword>
<gene>
    <name evidence="2" type="ORF">G5B47_00985</name>
</gene>
<dbReference type="Gene3D" id="3.40.30.10">
    <property type="entry name" value="Glutaredoxin"/>
    <property type="match status" value="1"/>
</dbReference>
<reference evidence="2 3" key="1">
    <citation type="submission" date="2020-02" db="EMBL/GenBank/DDBJ databases">
        <authorList>
            <person name="Gao J."/>
            <person name="Sun J."/>
        </authorList>
    </citation>
    <scope>NUCLEOTIDE SEQUENCE [LARGE SCALE GENOMIC DNA]</scope>
    <source>
        <strain evidence="2 3">7124</strain>
    </source>
</reference>
<proteinExistence type="predicted"/>
<dbReference type="InterPro" id="IPR001853">
    <property type="entry name" value="DSBA-like_thioredoxin_dom"/>
</dbReference>
<evidence type="ECO:0000313" key="2">
    <source>
        <dbReference type="EMBL" id="NGM80977.1"/>
    </source>
</evidence>
<dbReference type="AlphaFoldDB" id="A0A6M1PCM8"/>
<protein>
    <submittedName>
        <fullName evidence="2">Thioredoxin domain-containing protein</fullName>
    </submittedName>
</protein>
<dbReference type="SUPFAM" id="SSF52833">
    <property type="entry name" value="Thioredoxin-like"/>
    <property type="match status" value="1"/>
</dbReference>
<dbReference type="GO" id="GO:0016491">
    <property type="term" value="F:oxidoreductase activity"/>
    <property type="evidence" value="ECO:0007669"/>
    <property type="project" value="InterPro"/>
</dbReference>
<organism evidence="2 3">
    <name type="scientific">Paenibacillus apii</name>
    <dbReference type="NCBI Taxonomy" id="1850370"/>
    <lineage>
        <taxon>Bacteria</taxon>
        <taxon>Bacillati</taxon>
        <taxon>Bacillota</taxon>
        <taxon>Bacilli</taxon>
        <taxon>Bacillales</taxon>
        <taxon>Paenibacillaceae</taxon>
        <taxon>Paenibacillus</taxon>
    </lineage>
</organism>
<feature type="domain" description="DSBA-like thioredoxin" evidence="1">
    <location>
        <begin position="20"/>
        <end position="64"/>
    </location>
</feature>
<name>A0A6M1PCM8_9BACL</name>
<comment type="caution">
    <text evidence="2">The sequence shown here is derived from an EMBL/GenBank/DDBJ whole genome shotgun (WGS) entry which is preliminary data.</text>
</comment>
<dbReference type="Pfam" id="PF01323">
    <property type="entry name" value="DSBA"/>
    <property type="match status" value="1"/>
</dbReference>